<dbReference type="InterPro" id="IPR003482">
    <property type="entry name" value="Whib"/>
</dbReference>
<sequence length="107" mass="12453">MTSRRVLPRPVAADWAWQLRAACRGGPEAVFFHPDLERGSARQDRDERAKAVCARCPVIVECRRHAIIAEEPYGVWGGQDEHERRLVIARRRRDNRRRGRARVRSEV</sequence>
<evidence type="ECO:0000256" key="6">
    <source>
        <dbReference type="ARBA" id="ARBA00023004"/>
    </source>
</evidence>
<keyword evidence="3 12" id="KW-0004">4Fe-4S</keyword>
<dbReference type="HAMAP" id="MF_01479">
    <property type="entry name" value="WhiB"/>
    <property type="match status" value="1"/>
</dbReference>
<evidence type="ECO:0000256" key="9">
    <source>
        <dbReference type="ARBA" id="ARBA00023125"/>
    </source>
</evidence>
<feature type="binding site" evidence="12">
    <location>
        <position position="23"/>
    </location>
    <ligand>
        <name>[4Fe-4S] cluster</name>
        <dbReference type="ChEBI" id="CHEBI:49883"/>
    </ligand>
</feature>
<feature type="binding site" evidence="12">
    <location>
        <position position="56"/>
    </location>
    <ligand>
        <name>[4Fe-4S] cluster</name>
        <dbReference type="ChEBI" id="CHEBI:49883"/>
    </ligand>
</feature>
<keyword evidence="4 12" id="KW-0963">Cytoplasm</keyword>
<evidence type="ECO:0000256" key="3">
    <source>
        <dbReference type="ARBA" id="ARBA00022485"/>
    </source>
</evidence>
<dbReference type="EMBL" id="JACHIR010000002">
    <property type="protein sequence ID" value="MBB5897139.1"/>
    <property type="molecule type" value="Genomic_DNA"/>
</dbReference>
<dbReference type="GO" id="GO:0047134">
    <property type="term" value="F:protein-disulfide reductase [NAD(P)H] activity"/>
    <property type="evidence" value="ECO:0007669"/>
    <property type="project" value="TreeGrafter"/>
</dbReference>
<keyword evidence="11 12" id="KW-0804">Transcription</keyword>
<comment type="similarity">
    <text evidence="2 12">Belongs to the WhiB family.</text>
</comment>
<dbReference type="AlphaFoldDB" id="A0A7W9KSJ0"/>
<comment type="function">
    <text evidence="12">Acts as a transcriptional regulator. Probably redox-responsive. The apo- but not holo-form probably binds DNA.</text>
</comment>
<comment type="PTM">
    <text evidence="12">The Fe-S cluster can be nitrosylated by nitric oxide (NO).</text>
</comment>
<dbReference type="Pfam" id="PF02467">
    <property type="entry name" value="Whib"/>
    <property type="match status" value="1"/>
</dbReference>
<feature type="domain" description="4Fe-4S Wbl-type" evidence="13">
    <location>
        <begin position="22"/>
        <end position="86"/>
    </location>
</feature>
<dbReference type="GO" id="GO:0051539">
    <property type="term" value="F:4 iron, 4 sulfur cluster binding"/>
    <property type="evidence" value="ECO:0007669"/>
    <property type="project" value="UniProtKB-UniRule"/>
</dbReference>
<keyword evidence="15" id="KW-1185">Reference proteome</keyword>
<dbReference type="GO" id="GO:0005737">
    <property type="term" value="C:cytoplasm"/>
    <property type="evidence" value="ECO:0007669"/>
    <property type="project" value="UniProtKB-SubCell"/>
</dbReference>
<dbReference type="GO" id="GO:0045892">
    <property type="term" value="P:negative regulation of DNA-templated transcription"/>
    <property type="evidence" value="ECO:0007669"/>
    <property type="project" value="TreeGrafter"/>
</dbReference>
<comment type="caution">
    <text evidence="14">The sequence shown here is derived from an EMBL/GenBank/DDBJ whole genome shotgun (WGS) entry which is preliminary data.</text>
</comment>
<feature type="binding site" evidence="12">
    <location>
        <position position="62"/>
    </location>
    <ligand>
        <name>[4Fe-4S] cluster</name>
        <dbReference type="ChEBI" id="CHEBI:49883"/>
    </ligand>
</feature>
<dbReference type="PROSITE" id="PS51674">
    <property type="entry name" value="4FE4S_WBL"/>
    <property type="match status" value="1"/>
</dbReference>
<evidence type="ECO:0000256" key="1">
    <source>
        <dbReference type="ARBA" id="ARBA00004496"/>
    </source>
</evidence>
<dbReference type="GO" id="GO:0035731">
    <property type="term" value="F:dinitrosyl-iron complex binding"/>
    <property type="evidence" value="ECO:0007669"/>
    <property type="project" value="UniProtKB-UniRule"/>
</dbReference>
<keyword evidence="6 12" id="KW-0408">Iron</keyword>
<evidence type="ECO:0000256" key="12">
    <source>
        <dbReference type="HAMAP-Rule" id="MF_01479"/>
    </source>
</evidence>
<gene>
    <name evidence="12" type="primary">whiB</name>
    <name evidence="14" type="ORF">BJ998_008398</name>
</gene>
<evidence type="ECO:0000256" key="2">
    <source>
        <dbReference type="ARBA" id="ARBA00006597"/>
    </source>
</evidence>
<proteinExistence type="inferred from homology"/>
<comment type="cofactor">
    <cofactor evidence="12">
        <name>[4Fe-4S] cluster</name>
        <dbReference type="ChEBI" id="CHEBI:49883"/>
    </cofactor>
    <text evidence="12">Binds 1 [4Fe-4S] cluster per subunit. Following nitrosylation of the [4Fe-4S] cluster binds 1 [4Fe-8(NO)] cluster per subunit.</text>
</comment>
<keyword evidence="10 12" id="KW-1015">Disulfide bond</keyword>
<evidence type="ECO:0000256" key="10">
    <source>
        <dbReference type="ARBA" id="ARBA00023157"/>
    </source>
</evidence>
<evidence type="ECO:0000256" key="11">
    <source>
        <dbReference type="ARBA" id="ARBA00023163"/>
    </source>
</evidence>
<keyword evidence="5 12" id="KW-0479">Metal-binding</keyword>
<evidence type="ECO:0000256" key="7">
    <source>
        <dbReference type="ARBA" id="ARBA00023014"/>
    </source>
</evidence>
<keyword evidence="7 12" id="KW-0411">Iron-sulfur</keyword>
<dbReference type="Proteomes" id="UP000585638">
    <property type="component" value="Unassembled WGS sequence"/>
</dbReference>
<name>A0A7W9KSJ0_9PSEU</name>
<evidence type="ECO:0000259" key="13">
    <source>
        <dbReference type="PROSITE" id="PS51674"/>
    </source>
</evidence>
<evidence type="ECO:0000256" key="8">
    <source>
        <dbReference type="ARBA" id="ARBA00023015"/>
    </source>
</evidence>
<reference evidence="14 15" key="1">
    <citation type="submission" date="2020-08" db="EMBL/GenBank/DDBJ databases">
        <title>Sequencing the genomes of 1000 actinobacteria strains.</title>
        <authorList>
            <person name="Klenk H.-P."/>
        </authorList>
    </citation>
    <scope>NUCLEOTIDE SEQUENCE [LARGE SCALE GENOMIC DNA]</scope>
    <source>
        <strain evidence="14 15">DSM 43851</strain>
    </source>
</reference>
<feature type="binding site" evidence="12">
    <location>
        <position position="53"/>
    </location>
    <ligand>
        <name>[4Fe-4S] cluster</name>
        <dbReference type="ChEBI" id="CHEBI:49883"/>
    </ligand>
</feature>
<keyword evidence="8 12" id="KW-0805">Transcription regulation</keyword>
<evidence type="ECO:0000313" key="15">
    <source>
        <dbReference type="Proteomes" id="UP000585638"/>
    </source>
</evidence>
<comment type="PTM">
    <text evidence="12">Upon Fe-S cluster removal intramolecular disulfide bonds are formed.</text>
</comment>
<keyword evidence="9 12" id="KW-0238">DNA-binding</keyword>
<evidence type="ECO:0000313" key="14">
    <source>
        <dbReference type="EMBL" id="MBB5897139.1"/>
    </source>
</evidence>
<organism evidence="14 15">
    <name type="scientific">Kutzneria kofuensis</name>
    <dbReference type="NCBI Taxonomy" id="103725"/>
    <lineage>
        <taxon>Bacteria</taxon>
        <taxon>Bacillati</taxon>
        <taxon>Actinomycetota</taxon>
        <taxon>Actinomycetes</taxon>
        <taxon>Pseudonocardiales</taxon>
        <taxon>Pseudonocardiaceae</taxon>
        <taxon>Kutzneria</taxon>
    </lineage>
</organism>
<evidence type="ECO:0000256" key="4">
    <source>
        <dbReference type="ARBA" id="ARBA00022490"/>
    </source>
</evidence>
<dbReference type="RefSeq" id="WP_184869598.1">
    <property type="nucleotide sequence ID" value="NZ_BAAAWY010000106.1"/>
</dbReference>
<dbReference type="GO" id="GO:0003677">
    <property type="term" value="F:DNA binding"/>
    <property type="evidence" value="ECO:0007669"/>
    <property type="project" value="UniProtKB-UniRule"/>
</dbReference>
<protein>
    <recommendedName>
        <fullName evidence="12">Transcriptional regulator WhiB</fullName>
    </recommendedName>
</protein>
<comment type="subcellular location">
    <subcellularLocation>
        <location evidence="1 12">Cytoplasm</location>
    </subcellularLocation>
</comment>
<accession>A0A7W9KSJ0</accession>
<dbReference type="InterPro" id="IPR034768">
    <property type="entry name" value="4FE4S_WBL"/>
</dbReference>
<dbReference type="GO" id="GO:0045454">
    <property type="term" value="P:cell redox homeostasis"/>
    <property type="evidence" value="ECO:0007669"/>
    <property type="project" value="TreeGrafter"/>
</dbReference>
<evidence type="ECO:0000256" key="5">
    <source>
        <dbReference type="ARBA" id="ARBA00022723"/>
    </source>
</evidence>
<dbReference type="PANTHER" id="PTHR38839">
    <property type="entry name" value="TRANSCRIPTIONAL REGULATOR WHID-RELATED"/>
    <property type="match status" value="1"/>
</dbReference>
<dbReference type="GO" id="GO:0046872">
    <property type="term" value="F:metal ion binding"/>
    <property type="evidence" value="ECO:0007669"/>
    <property type="project" value="UniProtKB-KW"/>
</dbReference>
<dbReference type="PANTHER" id="PTHR38839:SF5">
    <property type="entry name" value="TRANSCRIPTIONAL REGULATOR WHID"/>
    <property type="match status" value="1"/>
</dbReference>